<dbReference type="OrthoDB" id="23692at2"/>
<evidence type="ECO:0000259" key="3">
    <source>
        <dbReference type="PROSITE" id="PS50887"/>
    </source>
</evidence>
<dbReference type="NCBIfam" id="TIGR00254">
    <property type="entry name" value="GGDEF"/>
    <property type="match status" value="1"/>
</dbReference>
<dbReference type="SUPFAM" id="SSF55781">
    <property type="entry name" value="GAF domain-like"/>
    <property type="match status" value="3"/>
</dbReference>
<dbReference type="Gene3D" id="3.30.70.270">
    <property type="match status" value="1"/>
</dbReference>
<dbReference type="InterPro" id="IPR003018">
    <property type="entry name" value="GAF"/>
</dbReference>
<feature type="domain" description="GGDEF" evidence="3">
    <location>
        <begin position="551"/>
        <end position="682"/>
    </location>
</feature>
<dbReference type="RefSeq" id="WP_097184758.1">
    <property type="nucleotide sequence ID" value="NZ_OCNK01000003.1"/>
</dbReference>
<dbReference type="GO" id="GO:0071111">
    <property type="term" value="F:cyclic-guanylate-specific phosphodiesterase activity"/>
    <property type="evidence" value="ECO:0007669"/>
    <property type="project" value="InterPro"/>
</dbReference>
<proteinExistence type="predicted"/>
<accession>A0A286H1L4</accession>
<dbReference type="AlphaFoldDB" id="A0A286H1L4"/>
<evidence type="ECO:0000259" key="2">
    <source>
        <dbReference type="PROSITE" id="PS50883"/>
    </source>
</evidence>
<dbReference type="SMART" id="SM00052">
    <property type="entry name" value="EAL"/>
    <property type="match status" value="1"/>
</dbReference>
<dbReference type="PANTHER" id="PTHR33121">
    <property type="entry name" value="CYCLIC DI-GMP PHOSPHODIESTERASE PDEF"/>
    <property type="match status" value="1"/>
</dbReference>
<dbReference type="SUPFAM" id="SSF55073">
    <property type="entry name" value="Nucleotide cyclase"/>
    <property type="match status" value="1"/>
</dbReference>
<dbReference type="InterPro" id="IPR050706">
    <property type="entry name" value="Cyclic-di-GMP_PDE-like"/>
</dbReference>
<evidence type="ECO:0000313" key="4">
    <source>
        <dbReference type="EMBL" id="SOE01356.1"/>
    </source>
</evidence>
<dbReference type="Gene3D" id="3.30.450.40">
    <property type="match status" value="3"/>
</dbReference>
<dbReference type="InterPro" id="IPR043128">
    <property type="entry name" value="Rev_trsase/Diguanyl_cyclase"/>
</dbReference>
<feature type="domain" description="EAL" evidence="2">
    <location>
        <begin position="691"/>
        <end position="944"/>
    </location>
</feature>
<dbReference type="InterPro" id="IPR035919">
    <property type="entry name" value="EAL_sf"/>
</dbReference>
<gene>
    <name evidence="4" type="ORF">SAMN06272739_3115</name>
</gene>
<dbReference type="CDD" id="cd01949">
    <property type="entry name" value="GGDEF"/>
    <property type="match status" value="1"/>
</dbReference>
<dbReference type="InterPro" id="IPR029016">
    <property type="entry name" value="GAF-like_dom_sf"/>
</dbReference>
<protein>
    <submittedName>
        <fullName evidence="4">Diguanylate cyclase (GGDEF) domain-containing protein</fullName>
    </submittedName>
</protein>
<dbReference type="PROSITE" id="PS50883">
    <property type="entry name" value="EAL"/>
    <property type="match status" value="1"/>
</dbReference>
<evidence type="ECO:0000313" key="5">
    <source>
        <dbReference type="Proteomes" id="UP000219482"/>
    </source>
</evidence>
<dbReference type="Gene3D" id="3.20.20.450">
    <property type="entry name" value="EAL domain"/>
    <property type="match status" value="1"/>
</dbReference>
<sequence>MPEERTHRRTTTHPAPASPYDAQAALENLLARLRASAGATRVSVWVHEASTQMIVPYRQSVADPHDTDPGTAADPASTPRTAITLSRSPFMSAVIRSRRSLAARADGKRLSDRELAERGIRSAHGEPLLVDGEVVGVLTVEPAAAAAPHLLRQVTPRLAAALAEAWTRRAEQRRTAQAEVLLTLIESASTAQSMDHLLGAACRQLAELGEVERACIFLLEDGRLVPRMAAYADGRRDPATWEQFRNAPVGMHLAETVLRTGEPMAADKDSGLLSGWWVDKFGVASGLAVPIGRSPHLAGVLTLDSTQVRPFSEDVRRLAAAAGAHLGGVIEQARTSEARAASLATARVVRQMLVDGAHATGVPEAAEVLARAVQRLAGTHRSAAYLIDDDGSIGEVRHVDWPDAHKQVVASTLVGRPAADVPLWRFTAEQRSAVFVEDTTTSDLLDPRLARALDLASYVSVPLLSGDRLLGLVVTGSVTEARAWSADVREAVRQVTLEGSLVVENAALRAIEQQRLQQLAVEAHHDPLTGLANRRRFIEELEATVYATGAGDSAVLMIDLDRFKEINDSFGHSVGDDLLCLVGPRLERVLRPGDLLARMGGDEFAVLLPGADEGRAREVAVDLAAALRDAFVLDGMSLHVDASIGIALCPDHGRDRSLLLARADTAMYVAKRGKHGFEIWAPDGTPASRDRLETLEQLRTALDTDQLDVHYQPKLDLRTGCVTGVEALVRWNHPERGLLYPDVFLPLAEQAGLMRRLALRVLERSLRDLQAWRADGLDLSVAVNLSVSNLQDVALPEQVEMLLDAFGVPAGSLVLEITEDVLMSDAARSQQVMAALRRLGVRLSIDDYGTGYSSLAYLRALPVDELKLDRSFASNLTSDERAAAIVRSTLQLSEDLGMSMVVEGVEDAATLAALRAWGCDYAQGYHIARPQPADRFLAWLADQPTSVPRTAIPVQRGLPSRRGTHQPS</sequence>
<dbReference type="Pfam" id="PF00990">
    <property type="entry name" value="GGDEF"/>
    <property type="match status" value="1"/>
</dbReference>
<dbReference type="InterPro" id="IPR001633">
    <property type="entry name" value="EAL_dom"/>
</dbReference>
<dbReference type="InterPro" id="IPR029787">
    <property type="entry name" value="Nucleotide_cyclase"/>
</dbReference>
<dbReference type="Pfam" id="PF01590">
    <property type="entry name" value="GAF"/>
    <property type="match status" value="2"/>
</dbReference>
<feature type="region of interest" description="Disordered" evidence="1">
    <location>
        <begin position="1"/>
        <end position="20"/>
    </location>
</feature>
<dbReference type="InterPro" id="IPR000160">
    <property type="entry name" value="GGDEF_dom"/>
</dbReference>
<name>A0A286H1L4_9ACTN</name>
<dbReference type="SMART" id="SM00267">
    <property type="entry name" value="GGDEF"/>
    <property type="match status" value="1"/>
</dbReference>
<dbReference type="Proteomes" id="UP000219482">
    <property type="component" value="Unassembled WGS sequence"/>
</dbReference>
<keyword evidence="5" id="KW-1185">Reference proteome</keyword>
<dbReference type="PANTHER" id="PTHR33121:SF71">
    <property type="entry name" value="OXYGEN SENSOR PROTEIN DOSP"/>
    <property type="match status" value="1"/>
</dbReference>
<dbReference type="SMART" id="SM00065">
    <property type="entry name" value="GAF"/>
    <property type="match status" value="3"/>
</dbReference>
<organism evidence="4 5">
    <name type="scientific">Blastococcus haudaquaticus</name>
    <dbReference type="NCBI Taxonomy" id="1938745"/>
    <lineage>
        <taxon>Bacteria</taxon>
        <taxon>Bacillati</taxon>
        <taxon>Actinomycetota</taxon>
        <taxon>Actinomycetes</taxon>
        <taxon>Geodermatophilales</taxon>
        <taxon>Geodermatophilaceae</taxon>
        <taxon>Blastococcus</taxon>
    </lineage>
</organism>
<reference evidence="5" key="1">
    <citation type="submission" date="2017-09" db="EMBL/GenBank/DDBJ databases">
        <authorList>
            <person name="Varghese N."/>
            <person name="Submissions S."/>
        </authorList>
    </citation>
    <scope>NUCLEOTIDE SEQUENCE [LARGE SCALE GENOMIC DNA]</scope>
    <source>
        <strain evidence="5">DSM 44270</strain>
    </source>
</reference>
<dbReference type="Pfam" id="PF00563">
    <property type="entry name" value="EAL"/>
    <property type="match status" value="1"/>
</dbReference>
<dbReference type="CDD" id="cd01948">
    <property type="entry name" value="EAL"/>
    <property type="match status" value="1"/>
</dbReference>
<dbReference type="SUPFAM" id="SSF141868">
    <property type="entry name" value="EAL domain-like"/>
    <property type="match status" value="1"/>
</dbReference>
<evidence type="ECO:0000256" key="1">
    <source>
        <dbReference type="SAM" id="MobiDB-lite"/>
    </source>
</evidence>
<dbReference type="EMBL" id="OCNK01000003">
    <property type="protein sequence ID" value="SOE01356.1"/>
    <property type="molecule type" value="Genomic_DNA"/>
</dbReference>
<dbReference type="PROSITE" id="PS50887">
    <property type="entry name" value="GGDEF"/>
    <property type="match status" value="1"/>
</dbReference>
<dbReference type="Pfam" id="PF13185">
    <property type="entry name" value="GAF_2"/>
    <property type="match status" value="1"/>
</dbReference>